<keyword evidence="3" id="KW-1185">Reference proteome</keyword>
<reference evidence="2 3" key="1">
    <citation type="submission" date="2023-10" db="EMBL/GenBank/DDBJ databases">
        <title>Chromosome-scale genome assembly provides insights into flower coloration mechanisms of Canna indica.</title>
        <authorList>
            <person name="Li C."/>
        </authorList>
    </citation>
    <scope>NUCLEOTIDE SEQUENCE [LARGE SCALE GENOMIC DNA]</scope>
    <source>
        <tissue evidence="2">Flower</tissue>
    </source>
</reference>
<name>A0AAQ3JQ75_9LILI</name>
<evidence type="ECO:0000256" key="1">
    <source>
        <dbReference type="SAM" id="Phobius"/>
    </source>
</evidence>
<evidence type="ECO:0000313" key="2">
    <source>
        <dbReference type="EMBL" id="WOK93302.1"/>
    </source>
</evidence>
<evidence type="ECO:0000313" key="3">
    <source>
        <dbReference type="Proteomes" id="UP001327560"/>
    </source>
</evidence>
<dbReference type="Proteomes" id="UP001327560">
    <property type="component" value="Chromosome 1"/>
</dbReference>
<keyword evidence="1" id="KW-1133">Transmembrane helix</keyword>
<dbReference type="AlphaFoldDB" id="A0AAQ3JQ75"/>
<accession>A0AAQ3JQ75</accession>
<feature type="transmembrane region" description="Helical" evidence="1">
    <location>
        <begin position="32"/>
        <end position="54"/>
    </location>
</feature>
<gene>
    <name evidence="2" type="ORF">Cni_G01999</name>
</gene>
<dbReference type="EMBL" id="CP136890">
    <property type="protein sequence ID" value="WOK93302.1"/>
    <property type="molecule type" value="Genomic_DNA"/>
</dbReference>
<protein>
    <submittedName>
        <fullName evidence="2">Protein TRANPARENT TESTA 12-like</fullName>
    </submittedName>
</protein>
<keyword evidence="1" id="KW-0812">Transmembrane</keyword>
<sequence length="75" mass="8607">MWIVVGPTIFTRFSSVSIISQSFISHVGSVELASYALVFTVLTCFANGILVLLLSPRVLFSFHRFYYVKFRQIER</sequence>
<organism evidence="2 3">
    <name type="scientific">Canna indica</name>
    <name type="common">Indian-shot</name>
    <dbReference type="NCBI Taxonomy" id="4628"/>
    <lineage>
        <taxon>Eukaryota</taxon>
        <taxon>Viridiplantae</taxon>
        <taxon>Streptophyta</taxon>
        <taxon>Embryophyta</taxon>
        <taxon>Tracheophyta</taxon>
        <taxon>Spermatophyta</taxon>
        <taxon>Magnoliopsida</taxon>
        <taxon>Liliopsida</taxon>
        <taxon>Zingiberales</taxon>
        <taxon>Cannaceae</taxon>
        <taxon>Canna</taxon>
    </lineage>
</organism>
<proteinExistence type="predicted"/>
<keyword evidence="1" id="KW-0472">Membrane</keyword>